<protein>
    <submittedName>
        <fullName evidence="4">Arginase family enzyme</fullName>
    </submittedName>
</protein>
<evidence type="ECO:0000256" key="2">
    <source>
        <dbReference type="ARBA" id="ARBA00022801"/>
    </source>
</evidence>
<dbReference type="InterPro" id="IPR006035">
    <property type="entry name" value="Ureohydrolase"/>
</dbReference>
<organism evidence="4 5">
    <name type="scientific">Dinghuibacter silviterrae</name>
    <dbReference type="NCBI Taxonomy" id="1539049"/>
    <lineage>
        <taxon>Bacteria</taxon>
        <taxon>Pseudomonadati</taxon>
        <taxon>Bacteroidota</taxon>
        <taxon>Chitinophagia</taxon>
        <taxon>Chitinophagales</taxon>
        <taxon>Chitinophagaceae</taxon>
        <taxon>Dinghuibacter</taxon>
    </lineage>
</organism>
<evidence type="ECO:0000313" key="4">
    <source>
        <dbReference type="EMBL" id="TDW99993.1"/>
    </source>
</evidence>
<evidence type="ECO:0000313" key="5">
    <source>
        <dbReference type="Proteomes" id="UP000294498"/>
    </source>
</evidence>
<comment type="similarity">
    <text evidence="3">Belongs to the arginase family.</text>
</comment>
<dbReference type="AlphaFoldDB" id="A0A4R8DPH9"/>
<accession>A0A4R8DPH9</accession>
<keyword evidence="2" id="KW-0378">Hydrolase</keyword>
<dbReference type="PANTHER" id="PTHR11358:SF26">
    <property type="entry name" value="GUANIDINO ACID HYDROLASE, MITOCHONDRIAL"/>
    <property type="match status" value="1"/>
</dbReference>
<dbReference type="GO" id="GO:0008783">
    <property type="term" value="F:agmatinase activity"/>
    <property type="evidence" value="ECO:0007669"/>
    <property type="project" value="TreeGrafter"/>
</dbReference>
<dbReference type="OrthoDB" id="931936at2"/>
<dbReference type="CDD" id="cd09988">
    <property type="entry name" value="Formimidoylglutamase"/>
    <property type="match status" value="1"/>
</dbReference>
<keyword evidence="5" id="KW-1185">Reference proteome</keyword>
<sequence length="374" mass="42817">MSLQDFLQPVSTYELSHDRGFSDGQIGCHIAVWEGADPDMSTADVVLLGVAEERGNGRRDGEPGGPDKIREHFYASYYWHPEVRLADAGNVRRGATLQDTYAALRHVVQELTGAGKTVVILGGSHDLTLAQYQAYRDRKQLIEVSCIDALIDLNTDSPLKADNFLLSMLTEDPNYIRHYNHIGFQSYYVHPRMLETLDKLHFDCYRVGRVREQMEEMEPVIRHSDLVSIDISAMANSYAPAARISPNGFSGEDMCQLTRFAGLSNRLSSIGIYGYRPSLDRDDLTARQIAQMLWYFIDGRQKSFQEAPLEERDHYNEFHTVFGEVESTFLQSKRTGRWWMQLPDRTYIACSYTDYVKASNNDIPERWFRAQERG</sequence>
<comment type="caution">
    <text evidence="4">The sequence shown here is derived from an EMBL/GenBank/DDBJ whole genome shotgun (WGS) entry which is preliminary data.</text>
</comment>
<dbReference type="Gene3D" id="3.40.800.10">
    <property type="entry name" value="Ureohydrolase domain"/>
    <property type="match status" value="1"/>
</dbReference>
<name>A0A4R8DPH9_9BACT</name>
<gene>
    <name evidence="4" type="ORF">EDB95_1010</name>
</gene>
<evidence type="ECO:0000256" key="3">
    <source>
        <dbReference type="PROSITE-ProRule" id="PRU00742"/>
    </source>
</evidence>
<dbReference type="InterPro" id="IPR023696">
    <property type="entry name" value="Ureohydrolase_dom_sf"/>
</dbReference>
<dbReference type="RefSeq" id="WP_133991170.1">
    <property type="nucleotide sequence ID" value="NZ_SODV01000001.1"/>
</dbReference>
<dbReference type="Pfam" id="PF00491">
    <property type="entry name" value="Arginase"/>
    <property type="match status" value="1"/>
</dbReference>
<dbReference type="GO" id="GO:0033389">
    <property type="term" value="P:putrescine biosynthetic process from arginine, via agmatine"/>
    <property type="evidence" value="ECO:0007669"/>
    <property type="project" value="TreeGrafter"/>
</dbReference>
<dbReference type="Proteomes" id="UP000294498">
    <property type="component" value="Unassembled WGS sequence"/>
</dbReference>
<dbReference type="PROSITE" id="PS51409">
    <property type="entry name" value="ARGINASE_2"/>
    <property type="match status" value="1"/>
</dbReference>
<dbReference type="GO" id="GO:0046872">
    <property type="term" value="F:metal ion binding"/>
    <property type="evidence" value="ECO:0007669"/>
    <property type="project" value="UniProtKB-KW"/>
</dbReference>
<reference evidence="4 5" key="1">
    <citation type="submission" date="2019-03" db="EMBL/GenBank/DDBJ databases">
        <title>Genomic Encyclopedia of Type Strains, Phase IV (KMG-IV): sequencing the most valuable type-strain genomes for metagenomic binning, comparative biology and taxonomic classification.</title>
        <authorList>
            <person name="Goeker M."/>
        </authorList>
    </citation>
    <scope>NUCLEOTIDE SEQUENCE [LARGE SCALE GENOMIC DNA]</scope>
    <source>
        <strain evidence="4 5">DSM 100059</strain>
    </source>
</reference>
<proteinExistence type="inferred from homology"/>
<dbReference type="PANTHER" id="PTHR11358">
    <property type="entry name" value="ARGINASE/AGMATINASE"/>
    <property type="match status" value="1"/>
</dbReference>
<evidence type="ECO:0000256" key="1">
    <source>
        <dbReference type="ARBA" id="ARBA00022723"/>
    </source>
</evidence>
<dbReference type="EMBL" id="SODV01000001">
    <property type="protein sequence ID" value="TDW99993.1"/>
    <property type="molecule type" value="Genomic_DNA"/>
</dbReference>
<keyword evidence="1" id="KW-0479">Metal-binding</keyword>
<dbReference type="SUPFAM" id="SSF52768">
    <property type="entry name" value="Arginase/deacetylase"/>
    <property type="match status" value="1"/>
</dbReference>